<evidence type="ECO:0000256" key="1">
    <source>
        <dbReference type="ARBA" id="ARBA00006432"/>
    </source>
</evidence>
<dbReference type="Pfam" id="PF00501">
    <property type="entry name" value="AMP-binding"/>
    <property type="match status" value="1"/>
</dbReference>
<proteinExistence type="inferred from homology"/>
<evidence type="ECO:0000313" key="4">
    <source>
        <dbReference type="EMBL" id="CEN27719.1"/>
    </source>
</evidence>
<accession>A0A0D6DUS0</accession>
<organism evidence="4 5">
    <name type="scientific">Pseudolactococcus piscium MKFS47</name>
    <dbReference type="NCBI Taxonomy" id="297352"/>
    <lineage>
        <taxon>Bacteria</taxon>
        <taxon>Bacillati</taxon>
        <taxon>Bacillota</taxon>
        <taxon>Bacilli</taxon>
        <taxon>Lactobacillales</taxon>
        <taxon>Streptococcaceae</taxon>
        <taxon>Pseudolactococcus</taxon>
    </lineage>
</organism>
<name>A0A0D6DUS0_9LACT</name>
<gene>
    <name evidence="4" type="primary">vraA</name>
    <name evidence="4" type="ORF">LACPI_0519</name>
</gene>
<reference evidence="5" key="1">
    <citation type="submission" date="2015-01" db="EMBL/GenBank/DDBJ databases">
        <authorList>
            <person name="Andreevskaya M."/>
        </authorList>
    </citation>
    <scope>NUCLEOTIDE SEQUENCE [LARGE SCALE GENOMIC DNA]</scope>
    <source>
        <strain evidence="5">MKFS47</strain>
    </source>
</reference>
<dbReference type="InterPro" id="IPR000873">
    <property type="entry name" value="AMP-dep_synth/lig_dom"/>
</dbReference>
<dbReference type="Gene3D" id="3.30.300.30">
    <property type="match status" value="1"/>
</dbReference>
<dbReference type="GO" id="GO:0031956">
    <property type="term" value="F:medium-chain fatty acid-CoA ligase activity"/>
    <property type="evidence" value="ECO:0007669"/>
    <property type="project" value="TreeGrafter"/>
</dbReference>
<dbReference type="KEGG" id="lpk:LACPI_0519"/>
<dbReference type="InterPro" id="IPR042099">
    <property type="entry name" value="ANL_N_sf"/>
</dbReference>
<evidence type="ECO:0000313" key="5">
    <source>
        <dbReference type="Proteomes" id="UP000033166"/>
    </source>
</evidence>
<evidence type="ECO:0000259" key="3">
    <source>
        <dbReference type="Pfam" id="PF00501"/>
    </source>
</evidence>
<dbReference type="Proteomes" id="UP000033166">
    <property type="component" value="Chromosome I"/>
</dbReference>
<dbReference type="GO" id="GO:0006631">
    <property type="term" value="P:fatty acid metabolic process"/>
    <property type="evidence" value="ECO:0007669"/>
    <property type="project" value="TreeGrafter"/>
</dbReference>
<dbReference type="Gene3D" id="3.40.50.12780">
    <property type="entry name" value="N-terminal domain of ligase-like"/>
    <property type="match status" value="1"/>
</dbReference>
<dbReference type="PANTHER" id="PTHR43201:SF5">
    <property type="entry name" value="MEDIUM-CHAIN ACYL-COA LIGASE ACSF2, MITOCHONDRIAL"/>
    <property type="match status" value="1"/>
</dbReference>
<keyword evidence="2 4" id="KW-0436">Ligase</keyword>
<feature type="domain" description="AMP-dependent synthetase/ligase" evidence="3">
    <location>
        <begin position="81"/>
        <end position="309"/>
    </location>
</feature>
<dbReference type="STRING" id="1364.LP2241_20174"/>
<dbReference type="RefSeq" id="WP_047914965.1">
    <property type="nucleotide sequence ID" value="NZ_LN774769.1"/>
</dbReference>
<sequence>MIPFDKIPKRQTAILYHGRQIDYGELLANSQPYQKRLESIKESVIFLPMKQEPETIYKLVACIRANKTFVPIPEDEPIAKAETLKNELSSTVLWLNDFIYFKAELPQLQLPKDTLFIGFTSGTTGERKGFVRNKESWLHSFAIFQSVSVFAPKPYVTCLTPLHYSLGLYVLLQTLSSGQTYLLDVTTLTDLLTMPDVLNHSQVFSVPTVLIDQLSAIGNVQKQCLSIILSGEVVSINQRKQLFKQMPNAQVLTFYGSSETSFIAYNAVPYPPDNCVGTLFPQVSISIAENDQAIGEIRVTSPMTFQGYLKKGRFYQASATIATGDMGWYDQQLFYLGREDDRINRKGEKYFPATLEKRLNESPYIKDVVVYGYPDAKLGQGIAADIVWVERSLSLDELNQFLKTDIYRKGKLDTYQSVADIQYNDSGKKCKKR</sequence>
<dbReference type="PANTHER" id="PTHR43201">
    <property type="entry name" value="ACYL-COA SYNTHETASE"/>
    <property type="match status" value="1"/>
</dbReference>
<dbReference type="SUPFAM" id="SSF56801">
    <property type="entry name" value="Acetyl-CoA synthetase-like"/>
    <property type="match status" value="1"/>
</dbReference>
<dbReference type="InterPro" id="IPR045851">
    <property type="entry name" value="AMP-bd_C_sf"/>
</dbReference>
<dbReference type="HOGENOM" id="CLU_000022_59_3_9"/>
<evidence type="ECO:0000256" key="2">
    <source>
        <dbReference type="ARBA" id="ARBA00022598"/>
    </source>
</evidence>
<protein>
    <submittedName>
        <fullName evidence="4">Putative acyl--CoA ligase VraA</fullName>
    </submittedName>
</protein>
<dbReference type="EMBL" id="LN774769">
    <property type="protein sequence ID" value="CEN27719.1"/>
    <property type="molecule type" value="Genomic_DNA"/>
</dbReference>
<comment type="similarity">
    <text evidence="1">Belongs to the ATP-dependent AMP-binding enzyme family.</text>
</comment>
<dbReference type="AlphaFoldDB" id="A0A0D6DUS0"/>